<dbReference type="Proteomes" id="UP000245507">
    <property type="component" value="Unassembled WGS sequence"/>
</dbReference>
<dbReference type="InterPro" id="IPR011051">
    <property type="entry name" value="RmlC_Cupin_sf"/>
</dbReference>
<evidence type="ECO:0000313" key="1">
    <source>
        <dbReference type="EMBL" id="PWN03338.1"/>
    </source>
</evidence>
<name>A0A316THR8_9ACTN</name>
<protein>
    <submittedName>
        <fullName evidence="1">LuxR family transcriptional regulator</fullName>
    </submittedName>
</protein>
<proteinExistence type="predicted"/>
<dbReference type="PANTHER" id="PTHR37694">
    <property type="entry name" value="SLR8022 PROTEIN"/>
    <property type="match status" value="1"/>
</dbReference>
<dbReference type="Gene3D" id="2.60.120.10">
    <property type="entry name" value="Jelly Rolls"/>
    <property type="match status" value="1"/>
</dbReference>
<dbReference type="CDD" id="cd02230">
    <property type="entry name" value="cupin_HP0902-like"/>
    <property type="match status" value="1"/>
</dbReference>
<dbReference type="EMBL" id="QGDD01000003">
    <property type="protein sequence ID" value="PWN03338.1"/>
    <property type="molecule type" value="Genomic_DNA"/>
</dbReference>
<organism evidence="1 2">
    <name type="scientific">Nocardioides silvaticus</name>
    <dbReference type="NCBI Taxonomy" id="2201891"/>
    <lineage>
        <taxon>Bacteria</taxon>
        <taxon>Bacillati</taxon>
        <taxon>Actinomycetota</taxon>
        <taxon>Actinomycetes</taxon>
        <taxon>Propionibacteriales</taxon>
        <taxon>Nocardioidaceae</taxon>
        <taxon>Nocardioides</taxon>
    </lineage>
</organism>
<keyword evidence="2" id="KW-1185">Reference proteome</keyword>
<dbReference type="AlphaFoldDB" id="A0A316THR8"/>
<dbReference type="RefSeq" id="WP_109693427.1">
    <property type="nucleotide sequence ID" value="NZ_QGDD01000003.1"/>
</dbReference>
<accession>A0A316THR8</accession>
<reference evidence="1 2" key="1">
    <citation type="submission" date="2018-05" db="EMBL/GenBank/DDBJ databases">
        <title>Nocardioides silvaticus genome.</title>
        <authorList>
            <person name="Li C."/>
            <person name="Wang G."/>
        </authorList>
    </citation>
    <scope>NUCLEOTIDE SEQUENCE [LARGE SCALE GENOMIC DNA]</scope>
    <source>
        <strain evidence="1 2">CCTCC AB 2018079</strain>
    </source>
</reference>
<dbReference type="PANTHER" id="PTHR37694:SF1">
    <property type="entry name" value="SLR8022 PROTEIN"/>
    <property type="match status" value="1"/>
</dbReference>
<sequence length="111" mass="11979">MENRSLTTLADELLETARASSSGRSATTVYGGHEHDLRQTVIAIVGGRSLGEHDSPGEATLQVLRGDVRLHAGEETWEGAAGHYLHIPPRRHDLEARTDAVVMLTVASRAD</sequence>
<dbReference type="SUPFAM" id="SSF51182">
    <property type="entry name" value="RmlC-like cupins"/>
    <property type="match status" value="1"/>
</dbReference>
<dbReference type="OrthoDB" id="5190473at2"/>
<evidence type="ECO:0000313" key="2">
    <source>
        <dbReference type="Proteomes" id="UP000245507"/>
    </source>
</evidence>
<comment type="caution">
    <text evidence="1">The sequence shown here is derived from an EMBL/GenBank/DDBJ whole genome shotgun (WGS) entry which is preliminary data.</text>
</comment>
<dbReference type="InterPro" id="IPR014710">
    <property type="entry name" value="RmlC-like_jellyroll"/>
</dbReference>
<gene>
    <name evidence="1" type="ORF">DJ010_09520</name>
</gene>